<dbReference type="OrthoDB" id="5177627at2"/>
<feature type="domain" description="HNH nuclease" evidence="3">
    <location>
        <begin position="379"/>
        <end position="432"/>
    </location>
</feature>
<reference evidence="4 5" key="1">
    <citation type="submission" date="2019-01" db="EMBL/GenBank/DDBJ databases">
        <authorList>
            <person name="Li J."/>
        </authorList>
    </citation>
    <scope>NUCLEOTIDE SEQUENCE [LARGE SCALE GENOMIC DNA]</scope>
    <source>
        <strain evidence="4 5">CCUG 35506</strain>
    </source>
</reference>
<evidence type="ECO:0000313" key="4">
    <source>
        <dbReference type="EMBL" id="RXZ49245.1"/>
    </source>
</evidence>
<dbReference type="GO" id="GO:0003676">
    <property type="term" value="F:nucleic acid binding"/>
    <property type="evidence" value="ECO:0007669"/>
    <property type="project" value="InterPro"/>
</dbReference>
<dbReference type="GO" id="GO:0004519">
    <property type="term" value="F:endonuclease activity"/>
    <property type="evidence" value="ECO:0007669"/>
    <property type="project" value="UniProtKB-KW"/>
</dbReference>
<dbReference type="GO" id="GO:0008270">
    <property type="term" value="F:zinc ion binding"/>
    <property type="evidence" value="ECO:0007669"/>
    <property type="project" value="InterPro"/>
</dbReference>
<feature type="compositionally biased region" description="Basic and acidic residues" evidence="2">
    <location>
        <begin position="489"/>
        <end position="498"/>
    </location>
</feature>
<evidence type="ECO:0000313" key="5">
    <source>
        <dbReference type="Proteomes" id="UP000292935"/>
    </source>
</evidence>
<dbReference type="InterPro" id="IPR003615">
    <property type="entry name" value="HNH_nuc"/>
</dbReference>
<comment type="caution">
    <text evidence="4">The sequence shown here is derived from an EMBL/GenBank/DDBJ whole genome shotgun (WGS) entry which is preliminary data.</text>
</comment>
<evidence type="ECO:0000256" key="1">
    <source>
        <dbReference type="ARBA" id="ARBA00023450"/>
    </source>
</evidence>
<dbReference type="CDD" id="cd00085">
    <property type="entry name" value="HNHc"/>
    <property type="match status" value="1"/>
</dbReference>
<accession>A0A4Q2JM34</accession>
<feature type="region of interest" description="Disordered" evidence="2">
    <location>
        <begin position="472"/>
        <end position="519"/>
    </location>
</feature>
<dbReference type="Proteomes" id="UP000292935">
    <property type="component" value="Unassembled WGS sequence"/>
</dbReference>
<dbReference type="AlphaFoldDB" id="A0A4Q2JM34"/>
<dbReference type="Pfam" id="PF01844">
    <property type="entry name" value="HNH"/>
    <property type="match status" value="1"/>
</dbReference>
<evidence type="ECO:0000259" key="3">
    <source>
        <dbReference type="SMART" id="SM00507"/>
    </source>
</evidence>
<protein>
    <submittedName>
        <fullName evidence="4">HNH endonuclease</fullName>
    </submittedName>
</protein>
<comment type="similarity">
    <text evidence="1">Belongs to the Rv1128c/1148c/1588c/1702c/1945/3466 family.</text>
</comment>
<keyword evidence="4" id="KW-0378">Hydrolase</keyword>
<keyword evidence="4" id="KW-0540">Nuclease</keyword>
<organism evidence="4 5">
    <name type="scientific">Agromyces fucosus</name>
    <dbReference type="NCBI Taxonomy" id="41985"/>
    <lineage>
        <taxon>Bacteria</taxon>
        <taxon>Bacillati</taxon>
        <taxon>Actinomycetota</taxon>
        <taxon>Actinomycetes</taxon>
        <taxon>Micrococcales</taxon>
        <taxon>Microbacteriaceae</taxon>
        <taxon>Agromyces</taxon>
    </lineage>
</organism>
<keyword evidence="4" id="KW-0255">Endonuclease</keyword>
<dbReference type="InterPro" id="IPR002711">
    <property type="entry name" value="HNH"/>
</dbReference>
<name>A0A4Q2JM34_9MICO</name>
<dbReference type="InterPro" id="IPR003870">
    <property type="entry name" value="DUF222"/>
</dbReference>
<gene>
    <name evidence="4" type="ORF">ESP57_09980</name>
</gene>
<dbReference type="SMART" id="SM00507">
    <property type="entry name" value="HNHc"/>
    <property type="match status" value="1"/>
</dbReference>
<dbReference type="RefSeq" id="WP_129231410.1">
    <property type="nucleotide sequence ID" value="NZ_SDPO01000002.1"/>
</dbReference>
<dbReference type="EMBL" id="SDPO01000002">
    <property type="protein sequence ID" value="RXZ49245.1"/>
    <property type="molecule type" value="Genomic_DNA"/>
</dbReference>
<sequence length="519" mass="55703">MAEALPDFSGLTALMSSCAPSSSTFSALDDRALVEAVEAITALRHEVERAQALAAAEVVRRSKVAFGLQGLAQRTGHASAGDLLQSITHSSKRETAALIGVGRMVAETEAVAELELARRDDPELAAVVPEPVAPWFSELSRAVASGVLTVAVADAIRSGLGEPGGDADESALASALASVLASILADSRGLHADAARRLARQARDRIDAAGVAARTEHQREAQFWRVWVKPDGMVRGEFELDAESGMLIKAVFDQLTHPRRTAAPVRRSFGDPVRGDAAFSDARATRERDAAEGLVHLLRAGASVDPTRLLNDKKPSVRLIVNAVSLSTGEGSGAIQGHPDRVPLVDIRTGLCEGYLPVLFDADGACLDLGRDERLFTDKQKTALAIRDGGCLDPDCTRPPSWTEAHHIDHWQRDGGRTDLADGILLCRRDHLRYHNQGWEVRRTGTNYWLIPPPGVDPDQTPRLMRAKTPADLINPVDPERLANPGDARLADPVDPARPHLASVRARPAEPERVLPVAG</sequence>
<keyword evidence="5" id="KW-1185">Reference proteome</keyword>
<dbReference type="Pfam" id="PF02720">
    <property type="entry name" value="DUF222"/>
    <property type="match status" value="1"/>
</dbReference>
<proteinExistence type="inferred from homology"/>
<evidence type="ECO:0000256" key="2">
    <source>
        <dbReference type="SAM" id="MobiDB-lite"/>
    </source>
</evidence>